<keyword evidence="7" id="KW-1185">Reference proteome</keyword>
<dbReference type="PANTHER" id="PTHR11739">
    <property type="entry name" value="CITRATE SYNTHASE"/>
    <property type="match status" value="1"/>
</dbReference>
<dbReference type="InterPro" id="IPR036969">
    <property type="entry name" value="Citrate_synthase_sf"/>
</dbReference>
<dbReference type="EMBL" id="CP070499">
    <property type="protein sequence ID" value="QSB13066.1"/>
    <property type="molecule type" value="Genomic_DNA"/>
</dbReference>
<reference evidence="6" key="1">
    <citation type="submission" date="2021-02" db="EMBL/GenBank/DDBJ databases">
        <title>Natrosporangium hydrolyticum gen. nov., sp. nov, a haloalkaliphilic actinobacterium from a soda solonchak soil.</title>
        <authorList>
            <person name="Sorokin D.Y."/>
            <person name="Khijniak T.V."/>
            <person name="Zakharycheva A.P."/>
            <person name="Boueva O.V."/>
            <person name="Ariskina E.V."/>
            <person name="Hahnke R.L."/>
            <person name="Bunk B."/>
            <person name="Sproer C."/>
            <person name="Schumann P."/>
            <person name="Evtushenko L.I."/>
            <person name="Kublanov I.V."/>
        </authorList>
    </citation>
    <scope>NUCLEOTIDE SEQUENCE</scope>
    <source>
        <strain evidence="6">DSM 106523</strain>
    </source>
</reference>
<dbReference type="AlphaFoldDB" id="A0A895YEV2"/>
<evidence type="ECO:0000313" key="7">
    <source>
        <dbReference type="Proteomes" id="UP000662857"/>
    </source>
</evidence>
<proteinExistence type="inferred from homology"/>
<feature type="domain" description="Helix-turn-helix" evidence="5">
    <location>
        <begin position="4"/>
        <end position="53"/>
    </location>
</feature>
<dbReference type="InterPro" id="IPR016143">
    <property type="entry name" value="Citrate_synth-like_sm_a-sub"/>
</dbReference>
<dbReference type="UniPathway" id="UPA00223"/>
<name>A0A895YEV2_9ACTN</name>
<dbReference type="RefSeq" id="WP_239675128.1">
    <property type="nucleotide sequence ID" value="NZ_CP070499.1"/>
</dbReference>
<dbReference type="Proteomes" id="UP000662857">
    <property type="component" value="Chromosome"/>
</dbReference>
<comment type="pathway">
    <text evidence="1">Carbohydrate metabolism; tricarboxylic acid cycle.</text>
</comment>
<dbReference type="InterPro" id="IPR009061">
    <property type="entry name" value="DNA-bd_dom_put_sf"/>
</dbReference>
<dbReference type="SUPFAM" id="SSF48256">
    <property type="entry name" value="Citrate synthase"/>
    <property type="match status" value="1"/>
</dbReference>
<evidence type="ECO:0000256" key="4">
    <source>
        <dbReference type="ARBA" id="ARBA00022679"/>
    </source>
</evidence>
<dbReference type="GO" id="GO:0005975">
    <property type="term" value="P:carbohydrate metabolic process"/>
    <property type="evidence" value="ECO:0007669"/>
    <property type="project" value="TreeGrafter"/>
</dbReference>
<evidence type="ECO:0000313" key="6">
    <source>
        <dbReference type="EMBL" id="QSB13066.1"/>
    </source>
</evidence>
<evidence type="ECO:0000256" key="1">
    <source>
        <dbReference type="ARBA" id="ARBA00005163"/>
    </source>
</evidence>
<dbReference type="EC" id="2.3.3.16" evidence="3"/>
<dbReference type="Pfam" id="PF12728">
    <property type="entry name" value="HTH_17"/>
    <property type="match status" value="1"/>
</dbReference>
<comment type="similarity">
    <text evidence="2">Belongs to the citrate synthase family.</text>
</comment>
<gene>
    <name evidence="6" type="ORF">JQS43_15575</name>
</gene>
<keyword evidence="4" id="KW-0808">Transferase</keyword>
<dbReference type="Gene3D" id="1.10.1660.10">
    <property type="match status" value="1"/>
</dbReference>
<evidence type="ECO:0000256" key="2">
    <source>
        <dbReference type="ARBA" id="ARBA00010566"/>
    </source>
</evidence>
<dbReference type="KEGG" id="nhy:JQS43_15575"/>
<dbReference type="Gene3D" id="1.10.230.10">
    <property type="entry name" value="Cytochrome P450-Terp, domain 2"/>
    <property type="match status" value="1"/>
</dbReference>
<dbReference type="Gene3D" id="1.10.580.10">
    <property type="entry name" value="Citrate Synthase, domain 1"/>
    <property type="match status" value="1"/>
</dbReference>
<dbReference type="InterPro" id="IPR041657">
    <property type="entry name" value="HTH_17"/>
</dbReference>
<protein>
    <recommendedName>
        <fullName evidence="3">citrate synthase (unknown stereospecificity)</fullName>
        <ecNumber evidence="3">2.3.3.16</ecNumber>
    </recommendedName>
</protein>
<organism evidence="6 7">
    <name type="scientific">Natronosporangium hydrolyticum</name>
    <dbReference type="NCBI Taxonomy" id="2811111"/>
    <lineage>
        <taxon>Bacteria</taxon>
        <taxon>Bacillati</taxon>
        <taxon>Actinomycetota</taxon>
        <taxon>Actinomycetes</taxon>
        <taxon>Micromonosporales</taxon>
        <taxon>Micromonosporaceae</taxon>
        <taxon>Natronosporangium</taxon>
    </lineage>
</organism>
<dbReference type="Pfam" id="PF00285">
    <property type="entry name" value="Citrate_synt"/>
    <property type="match status" value="1"/>
</dbReference>
<evidence type="ECO:0000256" key="3">
    <source>
        <dbReference type="ARBA" id="ARBA00012972"/>
    </source>
</evidence>
<dbReference type="InterPro" id="IPR016142">
    <property type="entry name" value="Citrate_synth-like_lrg_a-sub"/>
</dbReference>
<dbReference type="PANTHER" id="PTHR11739:SF4">
    <property type="entry name" value="CITRATE SYNTHASE, PEROXISOMAL"/>
    <property type="match status" value="1"/>
</dbReference>
<dbReference type="InterPro" id="IPR002020">
    <property type="entry name" value="Citrate_synthase"/>
</dbReference>
<dbReference type="GO" id="GO:0005829">
    <property type="term" value="C:cytosol"/>
    <property type="evidence" value="ECO:0007669"/>
    <property type="project" value="TreeGrafter"/>
</dbReference>
<dbReference type="GO" id="GO:0036440">
    <property type="term" value="F:citrate synthase activity"/>
    <property type="evidence" value="ECO:0007669"/>
    <property type="project" value="UniProtKB-EC"/>
</dbReference>
<dbReference type="GO" id="GO:0006099">
    <property type="term" value="P:tricarboxylic acid cycle"/>
    <property type="evidence" value="ECO:0007669"/>
    <property type="project" value="UniProtKB-UniPathway"/>
</dbReference>
<evidence type="ECO:0000259" key="5">
    <source>
        <dbReference type="Pfam" id="PF12728"/>
    </source>
</evidence>
<dbReference type="SUPFAM" id="SSF46955">
    <property type="entry name" value="Putative DNA-binding domain"/>
    <property type="match status" value="1"/>
</dbReference>
<accession>A0A895YEV2</accession>
<sequence length="406" mass="42010">MTGLTTAQVADQLGVKPETVYAYVSRGLLSRARAPGGKGSRFDPAEVALLAARNGRRGGRPMAAAPAVRTALTLIDQGRLGYRGRDAVELAAAESFETVAHWLWTGQLDSACSFTAPAELVEPARAAAASLPTATRLTDRIRVLLTLASAADPMRFRTDPAAVVATGSTMLATMIDALPLRGAEPQAGRLADRLWPRLTGAPTVPAGVEALNAALVLVADHDLAASTVAARVAASTRAHPYAVVAAGLAAFDGPLHGAAANHAHRVLAEAIESGDPVGVFSERLRTDGRVAGFDPHVNRAYPDGDVRAAALLARLPELPAAPAVRAGIDGLVAAARERSPSPPNIEFALAALAQVAQMPADAGEAIFAIGRTAGWLAHALEEYQEPGLRFRLTGSYVGPPLDSLTG</sequence>
<dbReference type="PRINTS" id="PR00143">
    <property type="entry name" value="CITRTSNTHASE"/>
</dbReference>